<accession>A0AAV9Z539</accession>
<proteinExistence type="predicted"/>
<dbReference type="PROSITE" id="PS50158">
    <property type="entry name" value="ZF_CCHC"/>
    <property type="match status" value="1"/>
</dbReference>
<name>A0AAV9Z539_9AGAR</name>
<keyword evidence="1" id="KW-0479">Metal-binding</keyword>
<comment type="caution">
    <text evidence="4">The sequence shown here is derived from an EMBL/GenBank/DDBJ whole genome shotgun (WGS) entry which is preliminary data.</text>
</comment>
<dbReference type="AlphaFoldDB" id="A0AAV9Z539"/>
<keyword evidence="5" id="KW-1185">Reference proteome</keyword>
<evidence type="ECO:0000313" key="3">
    <source>
        <dbReference type="EMBL" id="KAK6969505.1"/>
    </source>
</evidence>
<sequence>MAADNNKMFYGDGRAGDYNPHDYIKMIKRGFVTRANVSEANKVELFSLSLAASSEAEAWFDGLAANEKATWAALEGEFLKQWPKEAPVVKTAQDLAEEMMMLEMCEDELGRKLEVDGISTYEHVQWARKMRPLCVKDTSGLLIPQVRKKLPRPVRNLVQGTFTDWTAFLQAIRNISITDLEDEIEKEKRLRSHDAALQSPTAPLRAAMAKATLATPSAARTYPPSGPTIRRVPAPLTSIPQRLATMERNLPPHHPNTGAGQTAYAKQVVEYKSRFGDLAQPNEFRPYPLTPGTQPLDAGACYDCGQHGHVAKDRQGNPTCPTPQALPEPERRWRSIAGYIYRLGRPNNPPVEIRYVATSSSPLPFYDRDTDSYFIYEYDDEQGKGQGSSE</sequence>
<evidence type="ECO:0000256" key="1">
    <source>
        <dbReference type="PROSITE-ProRule" id="PRU00047"/>
    </source>
</evidence>
<keyword evidence="1" id="KW-0863">Zinc-finger</keyword>
<dbReference type="Proteomes" id="UP001362999">
    <property type="component" value="Unassembled WGS sequence"/>
</dbReference>
<keyword evidence="1" id="KW-0862">Zinc</keyword>
<feature type="domain" description="CCHC-type" evidence="2">
    <location>
        <begin position="301"/>
        <end position="313"/>
    </location>
</feature>
<gene>
    <name evidence="4" type="ORF">R3P38DRAFT_2586893</name>
    <name evidence="3" type="ORF">R3P38DRAFT_2587725</name>
</gene>
<dbReference type="InterPro" id="IPR001878">
    <property type="entry name" value="Znf_CCHC"/>
</dbReference>
<dbReference type="GO" id="GO:0003676">
    <property type="term" value="F:nucleic acid binding"/>
    <property type="evidence" value="ECO:0007669"/>
    <property type="project" value="InterPro"/>
</dbReference>
<dbReference type="GO" id="GO:0008270">
    <property type="term" value="F:zinc ion binding"/>
    <property type="evidence" value="ECO:0007669"/>
    <property type="project" value="UniProtKB-KW"/>
</dbReference>
<dbReference type="EMBL" id="JAWWNJ010000221">
    <property type="protein sequence ID" value="KAK6969505.1"/>
    <property type="molecule type" value="Genomic_DNA"/>
</dbReference>
<protein>
    <recommendedName>
        <fullName evidence="2">CCHC-type domain-containing protein</fullName>
    </recommendedName>
</protein>
<dbReference type="EMBL" id="JAWWNJ010000208">
    <property type="protein sequence ID" value="KAK6971623.1"/>
    <property type="molecule type" value="Genomic_DNA"/>
</dbReference>
<evidence type="ECO:0000313" key="4">
    <source>
        <dbReference type="EMBL" id="KAK6971623.1"/>
    </source>
</evidence>
<organism evidence="4 5">
    <name type="scientific">Favolaschia claudopus</name>
    <dbReference type="NCBI Taxonomy" id="2862362"/>
    <lineage>
        <taxon>Eukaryota</taxon>
        <taxon>Fungi</taxon>
        <taxon>Dikarya</taxon>
        <taxon>Basidiomycota</taxon>
        <taxon>Agaricomycotina</taxon>
        <taxon>Agaricomycetes</taxon>
        <taxon>Agaricomycetidae</taxon>
        <taxon>Agaricales</taxon>
        <taxon>Marasmiineae</taxon>
        <taxon>Mycenaceae</taxon>
        <taxon>Favolaschia</taxon>
    </lineage>
</organism>
<evidence type="ECO:0000259" key="2">
    <source>
        <dbReference type="PROSITE" id="PS50158"/>
    </source>
</evidence>
<reference evidence="4 5" key="1">
    <citation type="journal article" date="2024" name="J Genomics">
        <title>Draft genome sequencing and assembly of Favolaschia claudopus CIRM-BRFM 2984 isolated from oak limbs.</title>
        <authorList>
            <person name="Navarro D."/>
            <person name="Drula E."/>
            <person name="Chaduli D."/>
            <person name="Cazenave R."/>
            <person name="Ahrendt S."/>
            <person name="Wang J."/>
            <person name="Lipzen A."/>
            <person name="Daum C."/>
            <person name="Barry K."/>
            <person name="Grigoriev I.V."/>
            <person name="Favel A."/>
            <person name="Rosso M.N."/>
            <person name="Martin F."/>
        </authorList>
    </citation>
    <scope>NUCLEOTIDE SEQUENCE [LARGE SCALE GENOMIC DNA]</scope>
    <source>
        <strain evidence="4 5">CIRM-BRFM 2984</strain>
    </source>
</reference>
<evidence type="ECO:0000313" key="5">
    <source>
        <dbReference type="Proteomes" id="UP001362999"/>
    </source>
</evidence>